<keyword evidence="1" id="KW-0472">Membrane</keyword>
<organism evidence="2 3">
    <name type="scientific">Eisenbergiella tayi</name>
    <dbReference type="NCBI Taxonomy" id="1432052"/>
    <lineage>
        <taxon>Bacteria</taxon>
        <taxon>Bacillati</taxon>
        <taxon>Bacillota</taxon>
        <taxon>Clostridia</taxon>
        <taxon>Lachnospirales</taxon>
        <taxon>Lachnospiraceae</taxon>
        <taxon>Eisenbergiella</taxon>
    </lineage>
</organism>
<proteinExistence type="predicted"/>
<keyword evidence="1" id="KW-1133">Transmembrane helix</keyword>
<dbReference type="GeneID" id="93301962"/>
<protein>
    <submittedName>
        <fullName evidence="2">Uncharacterized protein</fullName>
    </submittedName>
</protein>
<evidence type="ECO:0000256" key="1">
    <source>
        <dbReference type="SAM" id="Phobius"/>
    </source>
</evidence>
<dbReference type="EMBL" id="MCGI01000004">
    <property type="protein sequence ID" value="ODM09630.1"/>
    <property type="molecule type" value="Genomic_DNA"/>
</dbReference>
<name>A0A1E3ALM2_9FIRM</name>
<reference evidence="2 3" key="1">
    <citation type="submission" date="2016-07" db="EMBL/GenBank/DDBJ databases">
        <title>Characterization of isolates of Eisenbergiella tayi derived from blood cultures, using whole genome sequencing.</title>
        <authorList>
            <person name="Burdz T."/>
            <person name="Wiebe D."/>
            <person name="Huynh C."/>
            <person name="Bernard K."/>
        </authorList>
    </citation>
    <scope>NUCLEOTIDE SEQUENCE [LARGE SCALE GENOMIC DNA]</scope>
    <source>
        <strain evidence="2 3">NML 120489</strain>
    </source>
</reference>
<accession>A0A1E3ALM2</accession>
<comment type="caution">
    <text evidence="2">The sequence shown here is derived from an EMBL/GenBank/DDBJ whole genome shotgun (WGS) entry which is preliminary data.</text>
</comment>
<sequence length="231" mass="26026">MLFDKYGEYHKEQKKEWQIDKGIKRGCSIIRIYCIVFSLAVAAFIIRTAISVKQEYLRQFTTLRFETIEGKQGDGTAAGGFFVLLKGAEDLGASNRGLNNPVAEHLLMLDFSAEKIKQTPEYISKVYLKYNFQGNLVYKEISEPYFRDKMLNKLNIDSTNILTDDGLRGIGGRQASEEGRLFFFVEEGAQNILCCVEISAEEEGADRLKYRCIIPVVLGDGQEGGMADDES</sequence>
<dbReference type="Proteomes" id="UP000095003">
    <property type="component" value="Unassembled WGS sequence"/>
</dbReference>
<gene>
    <name evidence="2" type="ORF">BEH84_03997</name>
</gene>
<dbReference type="AlphaFoldDB" id="A0A1E3ALM2"/>
<keyword evidence="1" id="KW-0812">Transmembrane</keyword>
<evidence type="ECO:0000313" key="3">
    <source>
        <dbReference type="Proteomes" id="UP000095003"/>
    </source>
</evidence>
<dbReference type="RefSeq" id="WP_069158133.1">
    <property type="nucleotide sequence ID" value="NZ_DBFYTC010000105.1"/>
</dbReference>
<feature type="transmembrane region" description="Helical" evidence="1">
    <location>
        <begin position="30"/>
        <end position="50"/>
    </location>
</feature>
<evidence type="ECO:0000313" key="2">
    <source>
        <dbReference type="EMBL" id="ODM09630.1"/>
    </source>
</evidence>